<evidence type="ECO:0000313" key="2">
    <source>
        <dbReference type="Proteomes" id="UP000663193"/>
    </source>
</evidence>
<keyword evidence="2" id="KW-1185">Reference proteome</keyword>
<organism evidence="1 2">
    <name type="scientific">Phaeosphaeria nodorum (strain SN15 / ATCC MYA-4574 / FGSC 10173)</name>
    <name type="common">Glume blotch fungus</name>
    <name type="synonym">Parastagonospora nodorum</name>
    <dbReference type="NCBI Taxonomy" id="321614"/>
    <lineage>
        <taxon>Eukaryota</taxon>
        <taxon>Fungi</taxon>
        <taxon>Dikarya</taxon>
        <taxon>Ascomycota</taxon>
        <taxon>Pezizomycotina</taxon>
        <taxon>Dothideomycetes</taxon>
        <taxon>Pleosporomycetidae</taxon>
        <taxon>Pleosporales</taxon>
        <taxon>Pleosporineae</taxon>
        <taxon>Phaeosphaeriaceae</taxon>
        <taxon>Parastagonospora</taxon>
    </lineage>
</organism>
<gene>
    <name evidence="1" type="ORF">JI435_443120</name>
</gene>
<dbReference type="VEuPathDB" id="FungiDB:JI435_443120"/>
<sequence length="146" mass="15996">MTAWITLLGPVARPESNQSIASFARCSKRKTIWDALAHLVMAPFESVDPGLPMRASPAPASVLEECGKSVFVFQSSQASTCSLCCCEICCCETNNAQAVDQRQSCSRPASKCHCPSRKEQLPLPPKLSDAMLMLNRHDSLFVPYYP</sequence>
<protein>
    <submittedName>
        <fullName evidence="1">Uncharacterized protein</fullName>
    </submittedName>
</protein>
<dbReference type="Proteomes" id="UP000663193">
    <property type="component" value="Chromosome 16"/>
</dbReference>
<evidence type="ECO:0000313" key="1">
    <source>
        <dbReference type="EMBL" id="QRD04192.1"/>
    </source>
</evidence>
<reference evidence="2" key="1">
    <citation type="journal article" date="2021" name="BMC Genomics">
        <title>Chromosome-level genome assembly and manually-curated proteome of model necrotroph Parastagonospora nodorum Sn15 reveals a genome-wide trove of candidate effector homologs, and redundancy of virulence-related functions within an accessory chromosome.</title>
        <authorList>
            <person name="Bertazzoni S."/>
            <person name="Jones D.A.B."/>
            <person name="Phan H.T."/>
            <person name="Tan K.-C."/>
            <person name="Hane J.K."/>
        </authorList>
    </citation>
    <scope>NUCLEOTIDE SEQUENCE [LARGE SCALE GENOMIC DNA]</scope>
    <source>
        <strain evidence="2">SN15 / ATCC MYA-4574 / FGSC 10173)</strain>
    </source>
</reference>
<proteinExistence type="predicted"/>
<accession>A0A7U2I840</accession>
<dbReference type="EMBL" id="CP069038">
    <property type="protein sequence ID" value="QRD04192.1"/>
    <property type="molecule type" value="Genomic_DNA"/>
</dbReference>
<name>A0A7U2I840_PHANO</name>
<dbReference type="AlphaFoldDB" id="A0A7U2I840"/>